<organism evidence="1">
    <name type="scientific">candidate division WOR-3 bacterium</name>
    <dbReference type="NCBI Taxonomy" id="2052148"/>
    <lineage>
        <taxon>Bacteria</taxon>
        <taxon>Bacteria division WOR-3</taxon>
    </lineage>
</organism>
<name>A0A7C2P2T5_UNCW3</name>
<evidence type="ECO:0000313" key="1">
    <source>
        <dbReference type="EMBL" id="HEN28711.1"/>
    </source>
</evidence>
<accession>A0A7C2P2T5</accession>
<reference evidence="1" key="1">
    <citation type="journal article" date="2020" name="mSystems">
        <title>Genome- and Community-Level Interaction Insights into Carbon Utilization and Element Cycling Functions of Hydrothermarchaeota in Hydrothermal Sediment.</title>
        <authorList>
            <person name="Zhou Z."/>
            <person name="Liu Y."/>
            <person name="Xu W."/>
            <person name="Pan J."/>
            <person name="Luo Z.H."/>
            <person name="Li M."/>
        </authorList>
    </citation>
    <scope>NUCLEOTIDE SEQUENCE [LARGE SCALE GENOMIC DNA]</scope>
    <source>
        <strain evidence="1">SpSt-34</strain>
    </source>
</reference>
<dbReference type="EMBL" id="DSOL01000251">
    <property type="protein sequence ID" value="HEN28711.1"/>
    <property type="molecule type" value="Genomic_DNA"/>
</dbReference>
<proteinExistence type="predicted"/>
<gene>
    <name evidence="1" type="ORF">ENQ77_08750</name>
</gene>
<sequence length="96" mass="10868">MRKEILMPNISEEALNYIVDKLKAFIEAKIPKDYSLKIQKNIAVCCGPIPLGLTIEVEGAEEETEKRLLSRIIAEIMDICQKKGIEYPEGEAYNIV</sequence>
<protein>
    <submittedName>
        <fullName evidence="1">Uncharacterized protein</fullName>
    </submittedName>
</protein>
<dbReference type="AlphaFoldDB" id="A0A7C2P2T5"/>
<comment type="caution">
    <text evidence="1">The sequence shown here is derived from an EMBL/GenBank/DDBJ whole genome shotgun (WGS) entry which is preliminary data.</text>
</comment>